<gene>
    <name evidence="6" type="ORF">F53441_957</name>
</gene>
<dbReference type="Pfam" id="PF04082">
    <property type="entry name" value="Fungal_trans"/>
    <property type="match status" value="1"/>
</dbReference>
<feature type="domain" description="Xylanolytic transcriptional activator regulatory" evidence="5">
    <location>
        <begin position="152"/>
        <end position="229"/>
    </location>
</feature>
<dbReference type="GO" id="GO:0000435">
    <property type="term" value="P:positive regulation of transcription from RNA polymerase II promoter by galactose"/>
    <property type="evidence" value="ECO:0007669"/>
    <property type="project" value="TreeGrafter"/>
</dbReference>
<dbReference type="GO" id="GO:0000978">
    <property type="term" value="F:RNA polymerase II cis-regulatory region sequence-specific DNA binding"/>
    <property type="evidence" value="ECO:0007669"/>
    <property type="project" value="TreeGrafter"/>
</dbReference>
<dbReference type="CDD" id="cd12148">
    <property type="entry name" value="fungal_TF_MHR"/>
    <property type="match status" value="1"/>
</dbReference>
<dbReference type="SMART" id="SM00906">
    <property type="entry name" value="Fungal_trans"/>
    <property type="match status" value="1"/>
</dbReference>
<evidence type="ECO:0000256" key="3">
    <source>
        <dbReference type="ARBA" id="ARBA00023242"/>
    </source>
</evidence>
<evidence type="ECO:0000313" key="7">
    <source>
        <dbReference type="Proteomes" id="UP000605986"/>
    </source>
</evidence>
<evidence type="ECO:0000256" key="2">
    <source>
        <dbReference type="ARBA" id="ARBA00023163"/>
    </source>
</evidence>
<name>A0A8H4KTK3_9HYPO</name>
<organism evidence="6 7">
    <name type="scientific">Fusarium austroafricanum</name>
    <dbReference type="NCBI Taxonomy" id="2364996"/>
    <lineage>
        <taxon>Eukaryota</taxon>
        <taxon>Fungi</taxon>
        <taxon>Dikarya</taxon>
        <taxon>Ascomycota</taxon>
        <taxon>Pezizomycotina</taxon>
        <taxon>Sordariomycetes</taxon>
        <taxon>Hypocreomycetidae</taxon>
        <taxon>Hypocreales</taxon>
        <taxon>Nectriaceae</taxon>
        <taxon>Fusarium</taxon>
        <taxon>Fusarium concolor species complex</taxon>
    </lineage>
</organism>
<dbReference type="GO" id="GO:0005634">
    <property type="term" value="C:nucleus"/>
    <property type="evidence" value="ECO:0007669"/>
    <property type="project" value="TreeGrafter"/>
</dbReference>
<dbReference type="GO" id="GO:0008270">
    <property type="term" value="F:zinc ion binding"/>
    <property type="evidence" value="ECO:0007669"/>
    <property type="project" value="InterPro"/>
</dbReference>
<keyword evidence="1" id="KW-0805">Transcription regulation</keyword>
<keyword evidence="2" id="KW-0804">Transcription</keyword>
<dbReference type="GO" id="GO:0000981">
    <property type="term" value="F:DNA-binding transcription factor activity, RNA polymerase II-specific"/>
    <property type="evidence" value="ECO:0007669"/>
    <property type="project" value="TreeGrafter"/>
</dbReference>
<keyword evidence="7" id="KW-1185">Reference proteome</keyword>
<dbReference type="AlphaFoldDB" id="A0A8H4KTK3"/>
<dbReference type="PANTHER" id="PTHR47424:SF12">
    <property type="entry name" value="TRANSCRIPTION FACTOR ASQA"/>
    <property type="match status" value="1"/>
</dbReference>
<accession>A0A8H4KTK3</accession>
<dbReference type="InterPro" id="IPR007219">
    <property type="entry name" value="XnlR_reg_dom"/>
</dbReference>
<dbReference type="GO" id="GO:0006351">
    <property type="term" value="P:DNA-templated transcription"/>
    <property type="evidence" value="ECO:0007669"/>
    <property type="project" value="InterPro"/>
</dbReference>
<dbReference type="PANTHER" id="PTHR47424">
    <property type="entry name" value="REGULATORY PROTEIN GAL4"/>
    <property type="match status" value="1"/>
</dbReference>
<dbReference type="Proteomes" id="UP000605986">
    <property type="component" value="Unassembled WGS sequence"/>
</dbReference>
<evidence type="ECO:0000313" key="6">
    <source>
        <dbReference type="EMBL" id="KAF4457042.1"/>
    </source>
</evidence>
<evidence type="ECO:0000259" key="5">
    <source>
        <dbReference type="SMART" id="SM00906"/>
    </source>
</evidence>
<dbReference type="InterPro" id="IPR051127">
    <property type="entry name" value="Fungal_SecMet_Regulators"/>
</dbReference>
<feature type="region of interest" description="Disordered" evidence="4">
    <location>
        <begin position="1"/>
        <end position="32"/>
    </location>
</feature>
<protein>
    <recommendedName>
        <fullName evidence="5">Xylanolytic transcriptional activator regulatory domain-containing protein</fullName>
    </recommendedName>
</protein>
<sequence>MEGGSGQWHSGDFESNFPPTPAPSDHSTSPDCNRLQREQQDALLDLYWQGYHVIHPVLDEADFRRHYDSLWNGHVTRQGCPLVDIVVALCIQSGSSYTASDTVIMPDQPGYDFYLQSQRTLGHSWESPTLKTVQCYFLSAIYLLGFNQTNSAYMMIRSAVAAAESLGLQYDNDEGGDDNQANEDLPSAKTGARIWRYLATLDTQVALHLGRPFAISDPHQYDPESDEVAQQVGPNFTIPGASDINWLRFQYERQRLFHLVREIHVELTTVIEDVLQEIDQPDFYQHPPSREKCAKYLYEQLKRLKTWVEELPTDLKTSRVQGVPFSVDRSPLDLSHNDPLWLQRQRLFLELDYHSLVIMLTRTFNSFLPTPALGTFNSDNHCITCVNSGIMMTNILHQAVSDSGILVGCPQVFDWQRTATFALAGFACGYPICPLSPIARKSLVSAARVFQLSGSQDGVHLTNNLKTKCQEIVQAFCARLGIATPATTPASNQKSPGSSDDLTGPSTYQIMSIGEDALCNAGLDTMLDYEMGNADSPGGLLWGDLLRDLDSGLISSLGSFGVID</sequence>
<evidence type="ECO:0000256" key="1">
    <source>
        <dbReference type="ARBA" id="ARBA00023015"/>
    </source>
</evidence>
<keyword evidence="3" id="KW-0539">Nucleus</keyword>
<reference evidence="6" key="1">
    <citation type="submission" date="2020-01" db="EMBL/GenBank/DDBJ databases">
        <title>Identification and distribution of gene clusters putatively required for synthesis of sphingolipid metabolism inhibitors in phylogenetically diverse species of the filamentous fungus Fusarium.</title>
        <authorList>
            <person name="Kim H.-S."/>
            <person name="Busman M."/>
            <person name="Brown D.W."/>
            <person name="Divon H."/>
            <person name="Uhlig S."/>
            <person name="Proctor R.H."/>
        </authorList>
    </citation>
    <scope>NUCLEOTIDE SEQUENCE</scope>
    <source>
        <strain evidence="6">NRRL 53441</strain>
    </source>
</reference>
<dbReference type="EMBL" id="JAADJG010000037">
    <property type="protein sequence ID" value="KAF4457042.1"/>
    <property type="molecule type" value="Genomic_DNA"/>
</dbReference>
<dbReference type="OrthoDB" id="2283488at2759"/>
<comment type="caution">
    <text evidence="6">The sequence shown here is derived from an EMBL/GenBank/DDBJ whole genome shotgun (WGS) entry which is preliminary data.</text>
</comment>
<evidence type="ECO:0000256" key="4">
    <source>
        <dbReference type="SAM" id="MobiDB-lite"/>
    </source>
</evidence>
<proteinExistence type="predicted"/>